<dbReference type="InterPro" id="IPR000847">
    <property type="entry name" value="LysR_HTH_N"/>
</dbReference>
<evidence type="ECO:0000313" key="7">
    <source>
        <dbReference type="Proteomes" id="UP001596084"/>
    </source>
</evidence>
<keyword evidence="3" id="KW-0238">DNA-binding</keyword>
<dbReference type="InterPro" id="IPR050176">
    <property type="entry name" value="LTTR"/>
</dbReference>
<dbReference type="PROSITE" id="PS50931">
    <property type="entry name" value="HTH_LYSR"/>
    <property type="match status" value="1"/>
</dbReference>
<dbReference type="InterPro" id="IPR036390">
    <property type="entry name" value="WH_DNA-bd_sf"/>
</dbReference>
<gene>
    <name evidence="6" type="ORF">ACFPP7_23700</name>
</gene>
<dbReference type="RefSeq" id="WP_068832169.1">
    <property type="nucleotide sequence ID" value="NZ_JBHSMX010000066.1"/>
</dbReference>
<keyword evidence="2" id="KW-0805">Transcription regulation</keyword>
<dbReference type="PANTHER" id="PTHR30579:SF7">
    <property type="entry name" value="HTH-TYPE TRANSCRIPTIONAL REGULATOR LRHA-RELATED"/>
    <property type="match status" value="1"/>
</dbReference>
<dbReference type="Pfam" id="PF00126">
    <property type="entry name" value="HTH_1"/>
    <property type="match status" value="1"/>
</dbReference>
<sequence length="285" mass="31218">MQDLDPHLLRAFLSVIDVGTVNGAAAALHRTQAAVSMQIRRLEDIAGAPLFERSPKGLTANAEGRILEPYAREILTLNEEACQRISGQHMEGRVKLGVVEDFAATRLIDILKSFRDQNPKVHLDLIIAGNRQLAALFEQDKLDLLICDTQEVAHQPLVEWPEQLLWVVRSDLTLLPDEALPVVLFTDACPWRTRVMESLADSQLHWNMVCEASTLVAMATAVQVGIGIGPMISATIPPGCRVLPSTPESPTSIQIGIGLYARPGASEEANYLADFMTRMPGRLAV</sequence>
<evidence type="ECO:0000256" key="1">
    <source>
        <dbReference type="ARBA" id="ARBA00009437"/>
    </source>
</evidence>
<accession>A0ABW0QGI0</accession>
<comment type="caution">
    <text evidence="6">The sequence shown here is derived from an EMBL/GenBank/DDBJ whole genome shotgun (WGS) entry which is preliminary data.</text>
</comment>
<reference evidence="7" key="1">
    <citation type="journal article" date="2019" name="Int. J. Syst. Evol. Microbiol.">
        <title>The Global Catalogue of Microorganisms (GCM) 10K type strain sequencing project: providing services to taxonomists for standard genome sequencing and annotation.</title>
        <authorList>
            <consortium name="The Broad Institute Genomics Platform"/>
            <consortium name="The Broad Institute Genome Sequencing Center for Infectious Disease"/>
            <person name="Wu L."/>
            <person name="Ma J."/>
        </authorList>
    </citation>
    <scope>NUCLEOTIDE SEQUENCE [LARGE SCALE GENOMIC DNA]</scope>
    <source>
        <strain evidence="7">CGMCC 4.7277</strain>
    </source>
</reference>
<dbReference type="PANTHER" id="PTHR30579">
    <property type="entry name" value="TRANSCRIPTIONAL REGULATOR"/>
    <property type="match status" value="1"/>
</dbReference>
<dbReference type="Gene3D" id="1.10.10.10">
    <property type="entry name" value="Winged helix-like DNA-binding domain superfamily/Winged helix DNA-binding domain"/>
    <property type="match status" value="1"/>
</dbReference>
<evidence type="ECO:0000256" key="3">
    <source>
        <dbReference type="ARBA" id="ARBA00023125"/>
    </source>
</evidence>
<evidence type="ECO:0000259" key="5">
    <source>
        <dbReference type="PROSITE" id="PS50931"/>
    </source>
</evidence>
<evidence type="ECO:0000256" key="2">
    <source>
        <dbReference type="ARBA" id="ARBA00023015"/>
    </source>
</evidence>
<comment type="similarity">
    <text evidence="1">Belongs to the LysR transcriptional regulatory family.</text>
</comment>
<protein>
    <submittedName>
        <fullName evidence="6">LysR substrate-binding domain-containing protein</fullName>
    </submittedName>
</protein>
<name>A0ABW0QGI0_9BURK</name>
<keyword evidence="7" id="KW-1185">Reference proteome</keyword>
<dbReference type="InterPro" id="IPR005119">
    <property type="entry name" value="LysR_subst-bd"/>
</dbReference>
<proteinExistence type="inferred from homology"/>
<dbReference type="SUPFAM" id="SSF53850">
    <property type="entry name" value="Periplasmic binding protein-like II"/>
    <property type="match status" value="1"/>
</dbReference>
<evidence type="ECO:0000313" key="6">
    <source>
        <dbReference type="EMBL" id="MFC5523888.1"/>
    </source>
</evidence>
<dbReference type="SUPFAM" id="SSF46785">
    <property type="entry name" value="Winged helix' DNA-binding domain"/>
    <property type="match status" value="1"/>
</dbReference>
<organism evidence="6 7">
    <name type="scientific">Polaromonas jejuensis</name>
    <dbReference type="NCBI Taxonomy" id="457502"/>
    <lineage>
        <taxon>Bacteria</taxon>
        <taxon>Pseudomonadati</taxon>
        <taxon>Pseudomonadota</taxon>
        <taxon>Betaproteobacteria</taxon>
        <taxon>Burkholderiales</taxon>
        <taxon>Comamonadaceae</taxon>
        <taxon>Polaromonas</taxon>
    </lineage>
</organism>
<evidence type="ECO:0000256" key="4">
    <source>
        <dbReference type="ARBA" id="ARBA00023163"/>
    </source>
</evidence>
<dbReference type="PRINTS" id="PR00039">
    <property type="entry name" value="HTHLYSR"/>
</dbReference>
<dbReference type="InterPro" id="IPR036388">
    <property type="entry name" value="WH-like_DNA-bd_sf"/>
</dbReference>
<dbReference type="Pfam" id="PF03466">
    <property type="entry name" value="LysR_substrate"/>
    <property type="match status" value="1"/>
</dbReference>
<keyword evidence="4" id="KW-0804">Transcription</keyword>
<dbReference type="Proteomes" id="UP001596084">
    <property type="component" value="Unassembled WGS sequence"/>
</dbReference>
<feature type="domain" description="HTH lysR-type" evidence="5">
    <location>
        <begin position="4"/>
        <end position="61"/>
    </location>
</feature>
<dbReference type="EMBL" id="JBHSMX010000066">
    <property type="protein sequence ID" value="MFC5523888.1"/>
    <property type="molecule type" value="Genomic_DNA"/>
</dbReference>
<dbReference type="Gene3D" id="3.40.190.10">
    <property type="entry name" value="Periplasmic binding protein-like II"/>
    <property type="match status" value="2"/>
</dbReference>